<dbReference type="Proteomes" id="UP000287563">
    <property type="component" value="Unassembled WGS sequence"/>
</dbReference>
<dbReference type="EMBL" id="RJLM01000005">
    <property type="protein sequence ID" value="RWX55002.1"/>
    <property type="molecule type" value="Genomic_DNA"/>
</dbReference>
<dbReference type="Pfam" id="PF07027">
    <property type="entry name" value="DUF1318"/>
    <property type="match status" value="1"/>
</dbReference>
<reference evidence="2 3" key="1">
    <citation type="submission" date="2018-11" db="EMBL/GenBank/DDBJ databases">
        <title>Photobacterium sp. BEI247 sp. nov., a marine bacterium isolated from Yongle Blue Hole in the South China Sea.</title>
        <authorList>
            <person name="Wang X."/>
        </authorList>
    </citation>
    <scope>NUCLEOTIDE SEQUENCE [LARGE SCALE GENOMIC DNA]</scope>
    <source>
        <strain evidence="3">BEI247</strain>
    </source>
</reference>
<keyword evidence="3" id="KW-1185">Reference proteome</keyword>
<organism evidence="2 3">
    <name type="scientific">Photobacterium chitinilyticum</name>
    <dbReference type="NCBI Taxonomy" id="2485123"/>
    <lineage>
        <taxon>Bacteria</taxon>
        <taxon>Pseudomonadati</taxon>
        <taxon>Pseudomonadota</taxon>
        <taxon>Gammaproteobacteria</taxon>
        <taxon>Vibrionales</taxon>
        <taxon>Vibrionaceae</taxon>
        <taxon>Photobacterium</taxon>
    </lineage>
</organism>
<sequence length="107" mass="11773">MKNVLILFFAVFISANAYALDLQQAKDQGLVGEANSGYVAVVTSTASNEVRQLVSSVNNHRKERYKKIAVSHGLTSSEVGHLAYQKAVDKTKPGNYYQNAAGRWIKK</sequence>
<feature type="signal peptide" evidence="1">
    <location>
        <begin position="1"/>
        <end position="19"/>
    </location>
</feature>
<protein>
    <submittedName>
        <fullName evidence="2">DUF1318 domain-containing protein</fullName>
    </submittedName>
</protein>
<dbReference type="AlphaFoldDB" id="A0A444JPF6"/>
<keyword evidence="1" id="KW-0732">Signal</keyword>
<dbReference type="RefSeq" id="WP_128784626.1">
    <property type="nucleotide sequence ID" value="NZ_JAKJSG010000080.1"/>
</dbReference>
<name>A0A444JPF6_9GAMM</name>
<proteinExistence type="predicted"/>
<dbReference type="OrthoDB" id="9798130at2"/>
<feature type="chain" id="PRO_5019162151" evidence="1">
    <location>
        <begin position="20"/>
        <end position="107"/>
    </location>
</feature>
<accession>A0A444JPF6</accession>
<dbReference type="InterPro" id="IPR008309">
    <property type="entry name" value="YdbL"/>
</dbReference>
<evidence type="ECO:0000313" key="2">
    <source>
        <dbReference type="EMBL" id="RWX55002.1"/>
    </source>
</evidence>
<dbReference type="PIRSF" id="PIRSF025560">
    <property type="entry name" value="UCP025560"/>
    <property type="match status" value="1"/>
</dbReference>
<evidence type="ECO:0000313" key="3">
    <source>
        <dbReference type="Proteomes" id="UP000287563"/>
    </source>
</evidence>
<comment type="caution">
    <text evidence="2">The sequence shown here is derived from an EMBL/GenBank/DDBJ whole genome shotgun (WGS) entry which is preliminary data.</text>
</comment>
<evidence type="ECO:0000256" key="1">
    <source>
        <dbReference type="SAM" id="SignalP"/>
    </source>
</evidence>
<gene>
    <name evidence="2" type="ORF">EDI28_14810</name>
</gene>